<dbReference type="OrthoDB" id="9204681at2"/>
<evidence type="ECO:0000313" key="1">
    <source>
        <dbReference type="EMBL" id="MRD46968.1"/>
    </source>
</evidence>
<comment type="caution">
    <text evidence="1">The sequence shown here is derived from an EMBL/GenBank/DDBJ whole genome shotgun (WGS) entry which is preliminary data.</text>
</comment>
<sequence length="72" mass="8287">MLHEKLVQVIAEKFVSSHDQHGFDLRFALTMRDDRRPKEWSVVFDVFTPSGDLLDGPVVVIVSDETNEARFL</sequence>
<name>A0A844AX66_9BURK</name>
<organism evidence="1 2">
    <name type="scientific">Caenimonas koreensis DSM 17982</name>
    <dbReference type="NCBI Taxonomy" id="1121255"/>
    <lineage>
        <taxon>Bacteria</taxon>
        <taxon>Pseudomonadati</taxon>
        <taxon>Pseudomonadota</taxon>
        <taxon>Betaproteobacteria</taxon>
        <taxon>Burkholderiales</taxon>
        <taxon>Comamonadaceae</taxon>
        <taxon>Caenimonas</taxon>
    </lineage>
</organism>
<proteinExistence type="predicted"/>
<evidence type="ECO:0000313" key="2">
    <source>
        <dbReference type="Proteomes" id="UP000487350"/>
    </source>
</evidence>
<dbReference type="AlphaFoldDB" id="A0A844AX66"/>
<gene>
    <name evidence="1" type="ORF">GHT07_06745</name>
</gene>
<protein>
    <submittedName>
        <fullName evidence="1">Uncharacterized protein</fullName>
    </submittedName>
</protein>
<reference evidence="1 2" key="1">
    <citation type="submission" date="2019-11" db="EMBL/GenBank/DDBJ databases">
        <title>Caenimonas koreensis gen. nov., sp. nov., isolated from activated sludge.</title>
        <authorList>
            <person name="Seung H.R."/>
        </authorList>
    </citation>
    <scope>NUCLEOTIDE SEQUENCE [LARGE SCALE GENOMIC DNA]</scope>
    <source>
        <strain evidence="1 2">EMB320</strain>
    </source>
</reference>
<dbReference type="EMBL" id="WJBU01000005">
    <property type="protein sequence ID" value="MRD46968.1"/>
    <property type="molecule type" value="Genomic_DNA"/>
</dbReference>
<dbReference type="Proteomes" id="UP000487350">
    <property type="component" value="Unassembled WGS sequence"/>
</dbReference>
<dbReference type="RefSeq" id="WP_153584288.1">
    <property type="nucleotide sequence ID" value="NZ_WJBU01000005.1"/>
</dbReference>
<accession>A0A844AX66</accession>
<keyword evidence="2" id="KW-1185">Reference proteome</keyword>